<keyword evidence="3" id="KW-1185">Reference proteome</keyword>
<gene>
    <name evidence="2" type="ORF">HF577_30110</name>
</gene>
<accession>A0ABX1RLS8</accession>
<dbReference type="Proteomes" id="UP001296706">
    <property type="component" value="Unassembled WGS sequence"/>
</dbReference>
<dbReference type="EMBL" id="JAAXKY010000142">
    <property type="protein sequence ID" value="NMH81333.1"/>
    <property type="molecule type" value="Genomic_DNA"/>
</dbReference>
<evidence type="ECO:0000313" key="3">
    <source>
        <dbReference type="Proteomes" id="UP001296706"/>
    </source>
</evidence>
<evidence type="ECO:0000256" key="1">
    <source>
        <dbReference type="SAM" id="Phobius"/>
    </source>
</evidence>
<comment type="caution">
    <text evidence="2">The sequence shown here is derived from an EMBL/GenBank/DDBJ whole genome shotgun (WGS) entry which is preliminary data.</text>
</comment>
<keyword evidence="1" id="KW-0812">Transmembrane</keyword>
<sequence length="264" mass="27313">MPDRYVDAVRARRAELRAARALLTGGHRGELRSCLALSRITAAADAEAALAGLAREAADHVDIGRRAARQQLPGLLATAVDALAVEVHAGWAAALRPALRRIAGERDLVLDPGWPRLPPPRLPGLAAAVPAPAGRPRSLLAGAADGAALWRLALFPLAALPLLGLPALAGPALAPLAVGAGVAAVVATVRARRTSAERLRLHRHTEQVLAAAARAVDADLGRRLVELERAAVAALDAAVLRRRAEVDAELALLAPERTGQVSGA</sequence>
<reference evidence="2 3" key="1">
    <citation type="submission" date="2020-04" db="EMBL/GenBank/DDBJ databases">
        <authorList>
            <person name="Klaysubun C."/>
            <person name="Duangmal K."/>
            <person name="Lipun K."/>
        </authorList>
    </citation>
    <scope>NUCLEOTIDE SEQUENCE [LARGE SCALE GENOMIC DNA]</scope>
    <source>
        <strain evidence="2 3">JCM 11839</strain>
    </source>
</reference>
<proteinExistence type="predicted"/>
<evidence type="ECO:0000313" key="2">
    <source>
        <dbReference type="EMBL" id="NMH81333.1"/>
    </source>
</evidence>
<organism evidence="2 3">
    <name type="scientific">Pseudonocardia xinjiangensis</name>
    <dbReference type="NCBI Taxonomy" id="75289"/>
    <lineage>
        <taxon>Bacteria</taxon>
        <taxon>Bacillati</taxon>
        <taxon>Actinomycetota</taxon>
        <taxon>Actinomycetes</taxon>
        <taxon>Pseudonocardiales</taxon>
        <taxon>Pseudonocardiaceae</taxon>
        <taxon>Pseudonocardia</taxon>
    </lineage>
</organism>
<name>A0ABX1RLS8_9PSEU</name>
<keyword evidence="1" id="KW-1133">Transmembrane helix</keyword>
<feature type="transmembrane region" description="Helical" evidence="1">
    <location>
        <begin position="172"/>
        <end position="191"/>
    </location>
</feature>
<keyword evidence="1" id="KW-0472">Membrane</keyword>
<protein>
    <submittedName>
        <fullName evidence="2">Uncharacterized protein</fullName>
    </submittedName>
</protein>
<dbReference type="RefSeq" id="WP_169399372.1">
    <property type="nucleotide sequence ID" value="NZ_BAAAJH010000001.1"/>
</dbReference>